<dbReference type="EMBL" id="KN833752">
    <property type="protein sequence ID" value="KIK21360.1"/>
    <property type="molecule type" value="Genomic_DNA"/>
</dbReference>
<dbReference type="GO" id="GO:0016298">
    <property type="term" value="F:lipase activity"/>
    <property type="evidence" value="ECO:0007669"/>
    <property type="project" value="InterPro"/>
</dbReference>
<sequence>MAANTHDVIMLFGDSITQGGWVPGGFAQRLAADYVRKLDVINRGLSGYQTNWAIPMFEKIFAVQHQQLHVPKVQLLTIWFGANDAAPLPNRQHVPRDQYKENLKHLVNMVRSSTSPYYSPCTRIILITPPPVNSHQREDRDFDATKSYAEVVREVGTTLHVPVADVWTAMWDASGQDERALEEFLYDGLHLNEAGYEVTYNLIMNIIAEKYPEMHYDRLEMVFPPYWANVKVEQGNAALAQ</sequence>
<dbReference type="PANTHER" id="PTHR14209:SF19">
    <property type="entry name" value="ISOAMYL ACETATE-HYDROLYZING ESTERASE 1 HOMOLOG"/>
    <property type="match status" value="1"/>
</dbReference>
<name>A0A0C9Y9I9_9AGAM</name>
<dbReference type="InterPro" id="IPR045136">
    <property type="entry name" value="Iah1-like"/>
</dbReference>
<dbReference type="STRING" id="765257.A0A0C9Y9I9"/>
<dbReference type="InterPro" id="IPR036514">
    <property type="entry name" value="SGNH_hydro_sf"/>
</dbReference>
<reference evidence="3" key="2">
    <citation type="submission" date="2015-01" db="EMBL/GenBank/DDBJ databases">
        <title>Evolutionary Origins and Diversification of the Mycorrhizal Mutualists.</title>
        <authorList>
            <consortium name="DOE Joint Genome Institute"/>
            <consortium name="Mycorrhizal Genomics Consortium"/>
            <person name="Kohler A."/>
            <person name="Kuo A."/>
            <person name="Nagy L.G."/>
            <person name="Floudas D."/>
            <person name="Copeland A."/>
            <person name="Barry K.W."/>
            <person name="Cichocki N."/>
            <person name="Veneault-Fourrey C."/>
            <person name="LaButti K."/>
            <person name="Lindquist E.A."/>
            <person name="Lipzen A."/>
            <person name="Lundell T."/>
            <person name="Morin E."/>
            <person name="Murat C."/>
            <person name="Riley R."/>
            <person name="Ohm R."/>
            <person name="Sun H."/>
            <person name="Tunlid A."/>
            <person name="Henrissat B."/>
            <person name="Grigoriev I.V."/>
            <person name="Hibbett D.S."/>
            <person name="Martin F."/>
        </authorList>
    </citation>
    <scope>NUCLEOTIDE SEQUENCE [LARGE SCALE GENOMIC DNA]</scope>
    <source>
        <strain evidence="3">441</strain>
    </source>
</reference>
<dbReference type="InterPro" id="IPR013830">
    <property type="entry name" value="SGNH_hydro"/>
</dbReference>
<evidence type="ECO:0000313" key="2">
    <source>
        <dbReference type="EMBL" id="KIK21360.1"/>
    </source>
</evidence>
<dbReference type="CDD" id="cd01838">
    <property type="entry name" value="Isoamyl_acetate_hydrolase_like"/>
    <property type="match status" value="1"/>
</dbReference>
<dbReference type="GO" id="GO:0006629">
    <property type="term" value="P:lipid metabolic process"/>
    <property type="evidence" value="ECO:0007669"/>
    <property type="project" value="InterPro"/>
</dbReference>
<dbReference type="OrthoDB" id="671439at2759"/>
<dbReference type="PROSITE" id="PS01098">
    <property type="entry name" value="LIPASE_GDSL_SER"/>
    <property type="match status" value="1"/>
</dbReference>
<organism evidence="2 3">
    <name type="scientific">Pisolithus microcarpus 441</name>
    <dbReference type="NCBI Taxonomy" id="765257"/>
    <lineage>
        <taxon>Eukaryota</taxon>
        <taxon>Fungi</taxon>
        <taxon>Dikarya</taxon>
        <taxon>Basidiomycota</taxon>
        <taxon>Agaricomycotina</taxon>
        <taxon>Agaricomycetes</taxon>
        <taxon>Agaricomycetidae</taxon>
        <taxon>Boletales</taxon>
        <taxon>Sclerodermatineae</taxon>
        <taxon>Pisolithaceae</taxon>
        <taxon>Pisolithus</taxon>
    </lineage>
</organism>
<dbReference type="InterPro" id="IPR008265">
    <property type="entry name" value="Lipase_GDSL_AS"/>
</dbReference>
<accession>A0A0C9Y9I9</accession>
<evidence type="ECO:0000259" key="1">
    <source>
        <dbReference type="Pfam" id="PF13472"/>
    </source>
</evidence>
<dbReference type="PANTHER" id="PTHR14209">
    <property type="entry name" value="ISOAMYL ACETATE-HYDROLYZING ESTERASE 1"/>
    <property type="match status" value="1"/>
</dbReference>
<evidence type="ECO:0000313" key="3">
    <source>
        <dbReference type="Proteomes" id="UP000054018"/>
    </source>
</evidence>
<dbReference type="HOGENOM" id="CLU_051989_0_2_1"/>
<dbReference type="SUPFAM" id="SSF52266">
    <property type="entry name" value="SGNH hydrolase"/>
    <property type="match status" value="1"/>
</dbReference>
<dbReference type="Proteomes" id="UP000054018">
    <property type="component" value="Unassembled WGS sequence"/>
</dbReference>
<dbReference type="Pfam" id="PF13472">
    <property type="entry name" value="Lipase_GDSL_2"/>
    <property type="match status" value="1"/>
</dbReference>
<reference evidence="2 3" key="1">
    <citation type="submission" date="2014-04" db="EMBL/GenBank/DDBJ databases">
        <authorList>
            <consortium name="DOE Joint Genome Institute"/>
            <person name="Kuo A."/>
            <person name="Kohler A."/>
            <person name="Costa M.D."/>
            <person name="Nagy L.G."/>
            <person name="Floudas D."/>
            <person name="Copeland A."/>
            <person name="Barry K.W."/>
            <person name="Cichocki N."/>
            <person name="Veneault-Fourrey C."/>
            <person name="LaButti K."/>
            <person name="Lindquist E.A."/>
            <person name="Lipzen A."/>
            <person name="Lundell T."/>
            <person name="Morin E."/>
            <person name="Murat C."/>
            <person name="Sun H."/>
            <person name="Tunlid A."/>
            <person name="Henrissat B."/>
            <person name="Grigoriev I.V."/>
            <person name="Hibbett D.S."/>
            <person name="Martin F."/>
            <person name="Nordberg H.P."/>
            <person name="Cantor M.N."/>
            <person name="Hua S.X."/>
        </authorList>
    </citation>
    <scope>NUCLEOTIDE SEQUENCE [LARGE SCALE GENOMIC DNA]</scope>
    <source>
        <strain evidence="2 3">441</strain>
    </source>
</reference>
<protein>
    <recommendedName>
        <fullName evidence="1">SGNH hydrolase-type esterase domain-containing protein</fullName>
    </recommendedName>
</protein>
<proteinExistence type="predicted"/>
<keyword evidence="3" id="KW-1185">Reference proteome</keyword>
<dbReference type="Gene3D" id="3.40.50.1110">
    <property type="entry name" value="SGNH hydrolase"/>
    <property type="match status" value="1"/>
</dbReference>
<feature type="domain" description="SGNH hydrolase-type esterase" evidence="1">
    <location>
        <begin position="11"/>
        <end position="198"/>
    </location>
</feature>
<gene>
    <name evidence="2" type="ORF">PISMIDRAFT_29888</name>
</gene>
<dbReference type="AlphaFoldDB" id="A0A0C9Y9I9"/>